<feature type="chain" id="PRO_5022082127" description="YHS domain-containing protein" evidence="1">
    <location>
        <begin position="23"/>
        <end position="154"/>
    </location>
</feature>
<dbReference type="Proteomes" id="UP001055303">
    <property type="component" value="Unassembled WGS sequence"/>
</dbReference>
<dbReference type="OrthoDB" id="344729at2"/>
<feature type="signal peptide" evidence="1">
    <location>
        <begin position="1"/>
        <end position="22"/>
    </location>
</feature>
<accession>A0A564FTN0</accession>
<name>A0A564FTN0_9HYPH</name>
<organism evidence="3 4">
    <name type="scientific">Methylobacterium dankookense</name>
    <dbReference type="NCBI Taxonomy" id="560405"/>
    <lineage>
        <taxon>Bacteria</taxon>
        <taxon>Pseudomonadati</taxon>
        <taxon>Pseudomonadota</taxon>
        <taxon>Alphaproteobacteria</taxon>
        <taxon>Hyphomicrobiales</taxon>
        <taxon>Methylobacteriaceae</taxon>
        <taxon>Methylobacterium</taxon>
    </lineage>
</organism>
<keyword evidence="5" id="KW-1185">Reference proteome</keyword>
<dbReference type="Proteomes" id="UP000401717">
    <property type="component" value="Unassembled WGS sequence"/>
</dbReference>
<evidence type="ECO:0000313" key="5">
    <source>
        <dbReference type="Proteomes" id="UP001055303"/>
    </source>
</evidence>
<dbReference type="RefSeq" id="WP_144761153.1">
    <property type="nucleotide sequence ID" value="NZ_BPQI01000047.1"/>
</dbReference>
<gene>
    <name evidence="2" type="ORF">IFDJLNFL_1907</name>
    <name evidence="3" type="ORF">MTDSW087_01074</name>
</gene>
<dbReference type="PROSITE" id="PS51318">
    <property type="entry name" value="TAT"/>
    <property type="match status" value="1"/>
</dbReference>
<evidence type="ECO:0000313" key="3">
    <source>
        <dbReference type="EMBL" id="VUF11392.1"/>
    </source>
</evidence>
<dbReference type="EMBL" id="CABFVH010000004">
    <property type="protein sequence ID" value="VUF11392.1"/>
    <property type="molecule type" value="Genomic_DNA"/>
</dbReference>
<reference evidence="2" key="3">
    <citation type="submission" date="2021-08" db="EMBL/GenBank/DDBJ databases">
        <authorList>
            <person name="Tani A."/>
            <person name="Ola A."/>
            <person name="Ogura Y."/>
            <person name="Katsura K."/>
            <person name="Hayashi T."/>
        </authorList>
    </citation>
    <scope>NUCLEOTIDE SEQUENCE</scope>
    <source>
        <strain evidence="2">DSM 22415</strain>
    </source>
</reference>
<reference evidence="3 4" key="1">
    <citation type="submission" date="2019-06" db="EMBL/GenBank/DDBJ databases">
        <authorList>
            <person name="Rodrigo-Torres L."/>
            <person name="Arahal R. D."/>
            <person name="Lucena T."/>
        </authorList>
    </citation>
    <scope>NUCLEOTIDE SEQUENCE [LARGE SCALE GENOMIC DNA]</scope>
    <source>
        <strain evidence="3 4">SW08-7</strain>
    </source>
</reference>
<sequence>MWLTRRNLLAIAGAALPGAAAGAPGAPGGLALRGFDAVSYFLPYGPQAGSPAHEIAWRGRGWRFASASNRAAFARDPEVYAPRLGGHDPVGVLEGRIVDADPLVFALFEGRLYLFRDSARRDRMIAGLAEEPGLIVRAESLWPKLDRLQDGEPG</sequence>
<dbReference type="NCBIfam" id="NF041384">
    <property type="entry name" value="YHS_seleno_dom"/>
    <property type="match status" value="1"/>
</dbReference>
<reference evidence="2" key="2">
    <citation type="journal article" date="2021" name="Front. Microbiol.">
        <title>Comprehensive Comparative Genomics and Phenotyping of Methylobacterium Species.</title>
        <authorList>
            <person name="Alessa O."/>
            <person name="Ogura Y."/>
            <person name="Fujitani Y."/>
            <person name="Takami H."/>
            <person name="Hayashi T."/>
            <person name="Sahin N."/>
            <person name="Tani A."/>
        </authorList>
    </citation>
    <scope>NUCLEOTIDE SEQUENCE</scope>
    <source>
        <strain evidence="2">DSM 22415</strain>
    </source>
</reference>
<dbReference type="AlphaFoldDB" id="A0A564FTN0"/>
<evidence type="ECO:0008006" key="6">
    <source>
        <dbReference type="Google" id="ProtNLM"/>
    </source>
</evidence>
<proteinExistence type="predicted"/>
<dbReference type="InterPro" id="IPR006311">
    <property type="entry name" value="TAT_signal"/>
</dbReference>
<evidence type="ECO:0000313" key="4">
    <source>
        <dbReference type="Proteomes" id="UP000401717"/>
    </source>
</evidence>
<protein>
    <recommendedName>
        <fullName evidence="6">YHS domain-containing protein</fullName>
    </recommendedName>
</protein>
<keyword evidence="1" id="KW-0732">Signal</keyword>
<evidence type="ECO:0000256" key="1">
    <source>
        <dbReference type="SAM" id="SignalP"/>
    </source>
</evidence>
<evidence type="ECO:0000313" key="2">
    <source>
        <dbReference type="EMBL" id="GJD56015.1"/>
    </source>
</evidence>
<dbReference type="EMBL" id="BPQI01000047">
    <property type="protein sequence ID" value="GJD56015.1"/>
    <property type="molecule type" value="Genomic_DNA"/>
</dbReference>